<evidence type="ECO:0000256" key="2">
    <source>
        <dbReference type="ARBA" id="ARBA00022475"/>
    </source>
</evidence>
<reference evidence="10 11" key="1">
    <citation type="submission" date="2018-06" db="EMBL/GenBank/DDBJ databases">
        <authorList>
            <consortium name="Pathogen Informatics"/>
            <person name="Doyle S."/>
        </authorList>
    </citation>
    <scope>NUCLEOTIDE SEQUENCE [LARGE SCALE GENOMIC DNA]</scope>
    <source>
        <strain evidence="10 11">NCTC11341</strain>
    </source>
</reference>
<dbReference type="AlphaFoldDB" id="A0A376NXI0"/>
<dbReference type="InterPro" id="IPR058975">
    <property type="entry name" value="CbrB"/>
</dbReference>
<evidence type="ECO:0000313" key="10">
    <source>
        <dbReference type="EMBL" id="STH70860.1"/>
    </source>
</evidence>
<evidence type="ECO:0000256" key="8">
    <source>
        <dbReference type="ARBA" id="ARBA00093791"/>
    </source>
</evidence>
<comment type="subcellular location">
    <subcellularLocation>
        <location evidence="1">Cell inner membrane</location>
        <topology evidence="1">Multi-pass membrane protein</topology>
    </subcellularLocation>
</comment>
<dbReference type="Pfam" id="PF26516">
    <property type="entry name" value="CBRB"/>
    <property type="match status" value="1"/>
</dbReference>
<evidence type="ECO:0000256" key="6">
    <source>
        <dbReference type="ARBA" id="ARBA00023136"/>
    </source>
</evidence>
<keyword evidence="5 9" id="KW-1133">Transmembrane helix</keyword>
<evidence type="ECO:0000256" key="4">
    <source>
        <dbReference type="ARBA" id="ARBA00022692"/>
    </source>
</evidence>
<keyword evidence="6 9" id="KW-0472">Membrane</keyword>
<sequence>MFLLLSITTGAIPALLTGVMVACLPEKIGSQKNYRCLASGIGGVVITEIYCAVIVHIKGMASSELFENILLVTVSLSASFLHCWQVW</sequence>
<dbReference type="Proteomes" id="UP000254428">
    <property type="component" value="Unassembled WGS sequence"/>
</dbReference>
<evidence type="ECO:0000256" key="5">
    <source>
        <dbReference type="ARBA" id="ARBA00022989"/>
    </source>
</evidence>
<evidence type="ECO:0000256" key="1">
    <source>
        <dbReference type="ARBA" id="ARBA00004429"/>
    </source>
</evidence>
<name>A0A376NXI0_ECOLX</name>
<organism evidence="10 11">
    <name type="scientific">Escherichia coli</name>
    <dbReference type="NCBI Taxonomy" id="562"/>
    <lineage>
        <taxon>Bacteria</taxon>
        <taxon>Pseudomonadati</taxon>
        <taxon>Pseudomonadota</taxon>
        <taxon>Gammaproteobacteria</taxon>
        <taxon>Enterobacterales</taxon>
        <taxon>Enterobacteriaceae</taxon>
        <taxon>Escherichia</taxon>
    </lineage>
</organism>
<keyword evidence="3" id="KW-0997">Cell inner membrane</keyword>
<accession>A0A376NXI0</accession>
<dbReference type="EMBL" id="UGBT01000002">
    <property type="protein sequence ID" value="STH70860.1"/>
    <property type="molecule type" value="Genomic_DNA"/>
</dbReference>
<protein>
    <recommendedName>
        <fullName evidence="8">Inner membrane protein CbrB</fullName>
    </recommendedName>
</protein>
<keyword evidence="4 9" id="KW-0812">Transmembrane</keyword>
<comment type="similarity">
    <text evidence="7">Belongs to the CbrB family.</text>
</comment>
<gene>
    <name evidence="10" type="primary">cbrB_2</name>
    <name evidence="10" type="ORF">NCTC11341_02435</name>
</gene>
<feature type="transmembrane region" description="Helical" evidence="9">
    <location>
        <begin position="37"/>
        <end position="57"/>
    </location>
</feature>
<proteinExistence type="inferred from homology"/>
<keyword evidence="2" id="KW-1003">Cell membrane</keyword>
<evidence type="ECO:0000256" key="7">
    <source>
        <dbReference type="ARBA" id="ARBA00093772"/>
    </source>
</evidence>
<evidence type="ECO:0000256" key="9">
    <source>
        <dbReference type="SAM" id="Phobius"/>
    </source>
</evidence>
<evidence type="ECO:0000256" key="3">
    <source>
        <dbReference type="ARBA" id="ARBA00022519"/>
    </source>
</evidence>
<evidence type="ECO:0000313" key="11">
    <source>
        <dbReference type="Proteomes" id="UP000254428"/>
    </source>
</evidence>